<keyword evidence="1" id="KW-0032">Aminotransferase</keyword>
<evidence type="ECO:0000313" key="1">
    <source>
        <dbReference type="EMBL" id="MBE9217844.1"/>
    </source>
</evidence>
<name>A0ACC5PYZ2_DOLFA</name>
<keyword evidence="1" id="KW-0808">Transferase</keyword>
<sequence length="586" mass="66800">MKNKLVIHDAKLKHWLCFQDPDEIIQTNSIDQVVTKLQLVNDLIAKHQIYGAGFISYEASTAFDSILKTHSPCSFPLLWFGLYKKPEIIDLPKPTLAGEYKLNWTPSVREEEYHQAISKIKKYISLGETYQVNYTLRLNAPFSGDTWELFLKLVQAQKADYGAYVDIDNFAICSASPELFFHLDDHNLTSRPMKGTAARGLTLVADHDIANQLHFSEKNRAENVMIVDMIRNDIGRVANINTVKVPSLFNVEKYPTVWQMTSTVTAKTTASMSEIMGALFPCASITGAPKARTMEIIQELENTPRRIYTGCIGFISPQRQAQFNVAIRTVLIDKENKQAEYGVGGGIVWDSVSSDEYQECQIKAQVLTLNQPDFSLLETILWQPQNGYFVLNYHLQRLQDSANYFGFNVNINNVKTQLDQLTKSFYNQDYKLRLLLDSQGEIIYQTIPLLPVNNQEFVKLGMCCTPIQSNNIFLYHKTTNRQVYEIAKAPFPDCDDVLLWNERGEITETCIGNIVVDLNGELLTPPVKCGLLAGTFRANLLEKCKIREEIITVEMLKYSQRIYIINSVQKWRKAVLISHELNDFIN</sequence>
<proteinExistence type="predicted"/>
<organism evidence="1 2">
    <name type="scientific">Dolichospermum flos-aquae LEGE 04289</name>
    <dbReference type="NCBI Taxonomy" id="1828708"/>
    <lineage>
        <taxon>Bacteria</taxon>
        <taxon>Bacillati</taxon>
        <taxon>Cyanobacteriota</taxon>
        <taxon>Cyanophyceae</taxon>
        <taxon>Nostocales</taxon>
        <taxon>Aphanizomenonaceae</taxon>
        <taxon>Dolichospermum</taxon>
    </lineage>
</organism>
<comment type="caution">
    <text evidence="1">The sequence shown here is derived from an EMBL/GenBank/DDBJ whole genome shotgun (WGS) entry which is preliminary data.</text>
</comment>
<dbReference type="EC" id="2.6.1.85" evidence="1"/>
<dbReference type="EMBL" id="JADEWF010000006">
    <property type="protein sequence ID" value="MBE9217844.1"/>
    <property type="molecule type" value="Genomic_DNA"/>
</dbReference>
<reference evidence="1" key="1">
    <citation type="submission" date="2020-10" db="EMBL/GenBank/DDBJ databases">
        <authorList>
            <person name="Castelo-Branco R."/>
            <person name="Eusebio N."/>
            <person name="Adriana R."/>
            <person name="Vieira A."/>
            <person name="Brugerolle De Fraissinette N."/>
            <person name="Rezende De Castro R."/>
            <person name="Schneider M.P."/>
            <person name="Vasconcelos V."/>
            <person name="Leao P.N."/>
        </authorList>
    </citation>
    <scope>NUCLEOTIDE SEQUENCE</scope>
    <source>
        <strain evidence="1">LEGE 04289</strain>
    </source>
</reference>
<accession>A0ACC5PYZ2</accession>
<dbReference type="Proteomes" id="UP000597867">
    <property type="component" value="Unassembled WGS sequence"/>
</dbReference>
<protein>
    <submittedName>
        <fullName evidence="1">Aminodeoxychorismate synthase component I</fullName>
        <ecNumber evidence="1">2.6.1.85</ecNumber>
    </submittedName>
</protein>
<gene>
    <name evidence="1" type="primary">pabB</name>
    <name evidence="1" type="ORF">IQ222_03320</name>
</gene>
<evidence type="ECO:0000313" key="2">
    <source>
        <dbReference type="Proteomes" id="UP000597867"/>
    </source>
</evidence>
<keyword evidence="2" id="KW-1185">Reference proteome</keyword>